<feature type="domain" description="Flagellar motor switch protein FliG middle" evidence="13">
    <location>
        <begin position="144"/>
        <end position="214"/>
    </location>
</feature>
<evidence type="ECO:0000256" key="10">
    <source>
        <dbReference type="ARBA" id="ARBA00025598"/>
    </source>
</evidence>
<comment type="subcellular location">
    <subcellularLocation>
        <location evidence="1">Bacterial flagellum basal body</location>
    </subcellularLocation>
    <subcellularLocation>
        <location evidence="2">Cell membrane</location>
        <topology evidence="2">Peripheral membrane protein</topology>
        <orientation evidence="2">Cytoplasmic side</orientation>
    </subcellularLocation>
</comment>
<dbReference type="SUPFAM" id="SSF48029">
    <property type="entry name" value="FliG"/>
    <property type="match status" value="1"/>
</dbReference>
<feature type="region of interest" description="Disordered" evidence="11">
    <location>
        <begin position="1"/>
        <end position="30"/>
    </location>
</feature>
<evidence type="ECO:0000256" key="1">
    <source>
        <dbReference type="ARBA" id="ARBA00004117"/>
    </source>
</evidence>
<dbReference type="Pfam" id="PF14842">
    <property type="entry name" value="FliG_N"/>
    <property type="match status" value="1"/>
</dbReference>
<dbReference type="Pfam" id="PF14841">
    <property type="entry name" value="FliG_M"/>
    <property type="match status" value="1"/>
</dbReference>
<evidence type="ECO:0000256" key="7">
    <source>
        <dbReference type="ARBA" id="ARBA00022779"/>
    </source>
</evidence>
<evidence type="ECO:0000256" key="11">
    <source>
        <dbReference type="SAM" id="MobiDB-lite"/>
    </source>
</evidence>
<evidence type="ECO:0000313" key="16">
    <source>
        <dbReference type="Proteomes" id="UP000640583"/>
    </source>
</evidence>
<dbReference type="Gene3D" id="1.10.220.30">
    <property type="match status" value="3"/>
</dbReference>
<reference evidence="15" key="1">
    <citation type="submission" date="2020-10" db="EMBL/GenBank/DDBJ databases">
        <title>Paenihalocynthiibacter styelae gen. nov., sp. nov., isolated from stalked sea squirt Styela clava.</title>
        <authorList>
            <person name="Kim Y.-O."/>
            <person name="Yoon J.-H."/>
        </authorList>
    </citation>
    <scope>NUCLEOTIDE SEQUENCE</scope>
    <source>
        <strain evidence="15">MYP1-1</strain>
    </source>
</reference>
<comment type="caution">
    <text evidence="15">The sequence shown here is derived from an EMBL/GenBank/DDBJ whole genome shotgun (WGS) entry which is preliminary data.</text>
</comment>
<keyword evidence="15" id="KW-0282">Flagellum</keyword>
<evidence type="ECO:0000256" key="3">
    <source>
        <dbReference type="ARBA" id="ARBA00010299"/>
    </source>
</evidence>
<evidence type="ECO:0000256" key="4">
    <source>
        <dbReference type="ARBA" id="ARBA00021870"/>
    </source>
</evidence>
<dbReference type="GO" id="GO:0006935">
    <property type="term" value="P:chemotaxis"/>
    <property type="evidence" value="ECO:0007669"/>
    <property type="project" value="UniProtKB-KW"/>
</dbReference>
<comment type="similarity">
    <text evidence="3">Belongs to the FliG family.</text>
</comment>
<dbReference type="GO" id="GO:0003774">
    <property type="term" value="F:cytoskeletal motor activity"/>
    <property type="evidence" value="ECO:0007669"/>
    <property type="project" value="InterPro"/>
</dbReference>
<dbReference type="AlphaFoldDB" id="A0A8J7IJB7"/>
<evidence type="ECO:0000256" key="5">
    <source>
        <dbReference type="ARBA" id="ARBA00022475"/>
    </source>
</evidence>
<dbReference type="InterPro" id="IPR023087">
    <property type="entry name" value="Flg_Motor_Flig_C"/>
</dbReference>
<keyword evidence="15" id="KW-0969">Cilium</keyword>
<dbReference type="PANTHER" id="PTHR30534">
    <property type="entry name" value="FLAGELLAR MOTOR SWITCH PROTEIN FLIG"/>
    <property type="match status" value="1"/>
</dbReference>
<dbReference type="PRINTS" id="PR00954">
    <property type="entry name" value="FLGMOTORFLIG"/>
</dbReference>
<evidence type="ECO:0000256" key="2">
    <source>
        <dbReference type="ARBA" id="ARBA00004413"/>
    </source>
</evidence>
<accession>A0A8J7IJB7</accession>
<dbReference type="InterPro" id="IPR011002">
    <property type="entry name" value="FliG_a-hlx"/>
</dbReference>
<dbReference type="Pfam" id="PF01706">
    <property type="entry name" value="FliG_C"/>
    <property type="match status" value="1"/>
</dbReference>
<sequence length="370" mass="40853">MPDGLPGLPLPPPLPAIGGQGHDSDNLPVVPQLPQSQKAAILVRLLLNEDIKLPLQDLPESCQVLLTEHMASMRIVKREISRDVAKEFLRELVTIGLTNSRGLEGALSDLEGVINETTIQKMRREIGLKAISDPWLRLERLENEKLRNMLMCESTEIAAVVLSKLSVSRAAELLSSLPGDIARRITWAMSMTGTVSPDAIERIGLSLASQLDSHAPMAFEEAAENRVGAILNQAKAAVRDDLLESLEDEDREFAREVRRSIFTFAHIATRLDPMDVTKILRDVETGAQIDAFAFATTDPESDNAKTVEFMLTQMSSRLADSLREDMEARGEVKEEIGEAAMGKIVSELRRLADADEIVLLEIEEEETEKA</sequence>
<dbReference type="PANTHER" id="PTHR30534:SF0">
    <property type="entry name" value="FLAGELLAR MOTOR SWITCH PROTEIN FLIG"/>
    <property type="match status" value="1"/>
</dbReference>
<dbReference type="GO" id="GO:0009425">
    <property type="term" value="C:bacterial-type flagellum basal body"/>
    <property type="evidence" value="ECO:0007669"/>
    <property type="project" value="UniProtKB-SubCell"/>
</dbReference>
<dbReference type="EMBL" id="JADCKQ010000007">
    <property type="protein sequence ID" value="MBI1494048.1"/>
    <property type="molecule type" value="Genomic_DNA"/>
</dbReference>
<keyword evidence="5" id="KW-1003">Cell membrane</keyword>
<keyword evidence="9" id="KW-0975">Bacterial flagellum</keyword>
<dbReference type="Proteomes" id="UP000640583">
    <property type="component" value="Unassembled WGS sequence"/>
</dbReference>
<keyword evidence="6" id="KW-0145">Chemotaxis</keyword>
<dbReference type="RefSeq" id="WP_228848850.1">
    <property type="nucleotide sequence ID" value="NZ_JADCKQ010000007.1"/>
</dbReference>
<keyword evidence="7" id="KW-0283">Flagellar rotation</keyword>
<keyword evidence="8" id="KW-0472">Membrane</keyword>
<dbReference type="GO" id="GO:0071973">
    <property type="term" value="P:bacterial-type flagellum-dependent cell motility"/>
    <property type="evidence" value="ECO:0007669"/>
    <property type="project" value="InterPro"/>
</dbReference>
<organism evidence="15 16">
    <name type="scientific">Halocynthiibacter styelae</name>
    <dbReference type="NCBI Taxonomy" id="2761955"/>
    <lineage>
        <taxon>Bacteria</taxon>
        <taxon>Pseudomonadati</taxon>
        <taxon>Pseudomonadota</taxon>
        <taxon>Alphaproteobacteria</taxon>
        <taxon>Rhodobacterales</taxon>
        <taxon>Paracoccaceae</taxon>
        <taxon>Halocynthiibacter</taxon>
    </lineage>
</organism>
<keyword evidence="16" id="KW-1185">Reference proteome</keyword>
<evidence type="ECO:0000259" key="12">
    <source>
        <dbReference type="Pfam" id="PF01706"/>
    </source>
</evidence>
<dbReference type="InterPro" id="IPR028263">
    <property type="entry name" value="FliG_N"/>
</dbReference>
<dbReference type="InterPro" id="IPR000090">
    <property type="entry name" value="Flg_Motor_Flig"/>
</dbReference>
<feature type="domain" description="Flagellar motor switch protein FliG C-terminal" evidence="12">
    <location>
        <begin position="244"/>
        <end position="359"/>
    </location>
</feature>
<evidence type="ECO:0000256" key="9">
    <source>
        <dbReference type="ARBA" id="ARBA00023143"/>
    </source>
</evidence>
<evidence type="ECO:0000256" key="8">
    <source>
        <dbReference type="ARBA" id="ARBA00023136"/>
    </source>
</evidence>
<gene>
    <name evidence="15" type="ORF">H1D41_10405</name>
</gene>
<dbReference type="InterPro" id="IPR032779">
    <property type="entry name" value="FliG_M"/>
</dbReference>
<feature type="domain" description="Flagellar motor switch protein FliG N-terminal" evidence="14">
    <location>
        <begin position="32"/>
        <end position="135"/>
    </location>
</feature>
<protein>
    <recommendedName>
        <fullName evidence="4">Flagellar motor switch protein FliG</fullName>
    </recommendedName>
</protein>
<evidence type="ECO:0000256" key="6">
    <source>
        <dbReference type="ARBA" id="ARBA00022500"/>
    </source>
</evidence>
<evidence type="ECO:0000259" key="13">
    <source>
        <dbReference type="Pfam" id="PF14841"/>
    </source>
</evidence>
<evidence type="ECO:0000313" key="15">
    <source>
        <dbReference type="EMBL" id="MBI1494048.1"/>
    </source>
</evidence>
<name>A0A8J7IJB7_9RHOB</name>
<evidence type="ECO:0000259" key="14">
    <source>
        <dbReference type="Pfam" id="PF14842"/>
    </source>
</evidence>
<comment type="function">
    <text evidence="10">FliG is one of three proteins (FliG, FliN, FliM) that forms the rotor-mounted switch complex (C ring), located at the base of the basal body. This complex interacts with the CheY and CheZ chemotaxis proteins, in addition to contacting components of the motor that determine the direction of flagellar rotation.</text>
</comment>
<proteinExistence type="inferred from homology"/>
<dbReference type="GO" id="GO:0005886">
    <property type="term" value="C:plasma membrane"/>
    <property type="evidence" value="ECO:0007669"/>
    <property type="project" value="UniProtKB-SubCell"/>
</dbReference>
<keyword evidence="15" id="KW-0966">Cell projection</keyword>